<feature type="compositionally biased region" description="Low complexity" evidence="2">
    <location>
        <begin position="43"/>
        <end position="58"/>
    </location>
</feature>
<feature type="region of interest" description="Disordered" evidence="2">
    <location>
        <begin position="1"/>
        <end position="58"/>
    </location>
</feature>
<feature type="compositionally biased region" description="Polar residues" evidence="2">
    <location>
        <begin position="156"/>
        <end position="179"/>
    </location>
</feature>
<dbReference type="AlphaFoldDB" id="A0A2P5A169"/>
<evidence type="ECO:0000256" key="1">
    <source>
        <dbReference type="SAM" id="Coils"/>
    </source>
</evidence>
<protein>
    <recommendedName>
        <fullName evidence="5">Eisosome protein 1</fullName>
    </recommendedName>
</protein>
<dbReference type="EMBL" id="JPDN02000002">
    <property type="protein sequence ID" value="PON30280.1"/>
    <property type="molecule type" value="Genomic_DNA"/>
</dbReference>
<feature type="compositionally biased region" description="Low complexity" evidence="2">
    <location>
        <begin position="1"/>
        <end position="15"/>
    </location>
</feature>
<feature type="compositionally biased region" description="Basic and acidic residues" evidence="2">
    <location>
        <begin position="829"/>
        <end position="847"/>
    </location>
</feature>
<feature type="compositionally biased region" description="Basic and acidic residues" evidence="2">
    <location>
        <begin position="615"/>
        <end position="660"/>
    </location>
</feature>
<feature type="compositionally biased region" description="Basic and acidic residues" evidence="2">
    <location>
        <begin position="752"/>
        <end position="761"/>
    </location>
</feature>
<comment type="caution">
    <text evidence="3">The sequence shown here is derived from an EMBL/GenBank/DDBJ whole genome shotgun (WGS) entry which is preliminary data.</text>
</comment>
<dbReference type="PANTHER" id="PTHR28298">
    <property type="entry name" value="EISOSOME PROTEIN 1"/>
    <property type="match status" value="1"/>
</dbReference>
<evidence type="ECO:0008006" key="5">
    <source>
        <dbReference type="Google" id="ProtNLM"/>
    </source>
</evidence>
<feature type="compositionally biased region" description="Polar residues" evidence="2">
    <location>
        <begin position="775"/>
        <end position="789"/>
    </location>
</feature>
<dbReference type="Proteomes" id="UP000054821">
    <property type="component" value="Unassembled WGS sequence"/>
</dbReference>
<evidence type="ECO:0000256" key="2">
    <source>
        <dbReference type="SAM" id="MobiDB-lite"/>
    </source>
</evidence>
<dbReference type="PANTHER" id="PTHR28298:SF1">
    <property type="entry name" value="EISOSOME PROTEIN 1"/>
    <property type="match status" value="1"/>
</dbReference>
<dbReference type="InterPro" id="IPR024527">
    <property type="entry name" value="Eisosome1"/>
</dbReference>
<dbReference type="GeneID" id="29987557"/>
<feature type="coiled-coil region" evidence="1">
    <location>
        <begin position="331"/>
        <end position="358"/>
    </location>
</feature>
<gene>
    <name evidence="3" type="ORF">TGAM01_v200720</name>
</gene>
<feature type="compositionally biased region" description="Basic and acidic residues" evidence="2">
    <location>
        <begin position="557"/>
        <end position="600"/>
    </location>
</feature>
<feature type="compositionally biased region" description="Low complexity" evidence="2">
    <location>
        <begin position="704"/>
        <end position="717"/>
    </location>
</feature>
<name>A0A2P5A169_9HYPO</name>
<sequence length="903" mass="98798">MMQTATAAAAEAGAGPRPSVAKPPARHNSLSASGRLKYADPRSLPSYPSSGLSPGGAAASAAASLGWISHKPIETWKPDKTSSASAAAVLAKDYKIHPAWEPVMDGTGAKAAVLAVGSASTAYRHSSVKMSSHDSWGNTAAASAFTTSANRPASPEPTTLTASHGSSAATQAFQANRLQSAKAASSPPPSPREKPLEPLAAAKGAMSPSRLGVPASRARSYSTPPEPYYADAKRASVSALNGASIAHHAAMNKPPEIEDTGAIPITTMTRNMFTSHPPVKPEVDEQTTNERIHQSAVEMAKKMYQQQQLNRVDDSEDGTEGDAGPSANRFVNLQDAAYKQAQERLAKLQDEHEKNRRYHDYYTSEKPLRRRFTIMDRIRRRSASDSDMEDRTRSDLVHQQMSLFTSQLEQVDEEKRERDREALLIAARRNVKASLQGMDEQHYFETGKVNPTILGDWQIRAQQAAQLRHDTRTDDGGRVDIGGGMFMDADEIDAIAARRVRPVLDDIHEKAEAERERLASLKLEEEAKKAEAEREKDRERELKEIQKRARVYSNRGQIEEDKQQEKARRQQEKIEEKQRRDEEKAAKAEQKRLAKEDKKNPKPQTIVTDPQTQDSHPETQESPHEIQNIRHEDPESRIQDVHHEVQESLHEIQDVHREDNEVQEQEQDAETQSRREVVTPERTITPTQEITAATTTGAPPPAPTATIAVAAPASAATDSAEISQRKSSSETPTSPTARVKGWIKNRFSRGKSVSEHSEKKKSFIGGAALRDSAAGGSTASLGNRSSSIRDVTLAGRTGEETPVNHTAEIAREATPDIALQAAPEILPETVHDTVHETAPETTGRDSRGVSPVSARSGLGSSGKGSGRSNDIERFETPAAIKDPAPRHSNSPARDSRFREMMDH</sequence>
<reference evidence="3 4" key="1">
    <citation type="journal article" date="2016" name="Genome Announc.">
        <title>Draft Whole-Genome Sequence of Trichoderma gamsii T6085, a Promising Biocontrol Agent of Fusarium Head Blight on Wheat.</title>
        <authorList>
            <person name="Baroncelli R."/>
            <person name="Zapparata A."/>
            <person name="Piaggeschi G."/>
            <person name="Sarrocco S."/>
            <person name="Vannacci G."/>
        </authorList>
    </citation>
    <scope>NUCLEOTIDE SEQUENCE [LARGE SCALE GENOMIC DNA]</scope>
    <source>
        <strain evidence="3 4">T6085</strain>
    </source>
</reference>
<dbReference type="GO" id="GO:0070941">
    <property type="term" value="P:eisosome assembly"/>
    <property type="evidence" value="ECO:0007669"/>
    <property type="project" value="TreeGrafter"/>
</dbReference>
<keyword evidence="4" id="KW-1185">Reference proteome</keyword>
<evidence type="ECO:0000313" key="4">
    <source>
        <dbReference type="Proteomes" id="UP000054821"/>
    </source>
</evidence>
<feature type="region of interest" description="Disordered" evidence="2">
    <location>
        <begin position="146"/>
        <end position="224"/>
    </location>
</feature>
<feature type="compositionally biased region" description="Polar residues" evidence="2">
    <location>
        <begin position="602"/>
        <end position="614"/>
    </location>
</feature>
<dbReference type="RefSeq" id="XP_018659284.1">
    <property type="nucleotide sequence ID" value="XM_018807474.1"/>
</dbReference>
<proteinExistence type="predicted"/>
<feature type="region of interest" description="Disordered" evidence="2">
    <location>
        <begin position="554"/>
        <end position="903"/>
    </location>
</feature>
<accession>A0A2P5A169</accession>
<dbReference type="STRING" id="398673.A0A2P5A169"/>
<organism evidence="3 4">
    <name type="scientific">Trichoderma gamsii</name>
    <dbReference type="NCBI Taxonomy" id="398673"/>
    <lineage>
        <taxon>Eukaryota</taxon>
        <taxon>Fungi</taxon>
        <taxon>Dikarya</taxon>
        <taxon>Ascomycota</taxon>
        <taxon>Pezizomycotina</taxon>
        <taxon>Sordariomycetes</taxon>
        <taxon>Hypocreomycetidae</taxon>
        <taxon>Hypocreales</taxon>
        <taxon>Hypocreaceae</taxon>
        <taxon>Trichoderma</taxon>
    </lineage>
</organism>
<feature type="region of interest" description="Disordered" evidence="2">
    <location>
        <begin position="308"/>
        <end position="327"/>
    </location>
</feature>
<evidence type="ECO:0000313" key="3">
    <source>
        <dbReference type="EMBL" id="PON30280.1"/>
    </source>
</evidence>
<dbReference type="Pfam" id="PF12757">
    <property type="entry name" value="Eisosome1"/>
    <property type="match status" value="1"/>
</dbReference>
<feature type="compositionally biased region" description="Low complexity" evidence="2">
    <location>
        <begin position="683"/>
        <end position="697"/>
    </location>
</feature>
<keyword evidence="1" id="KW-0175">Coiled coil</keyword>
<feature type="compositionally biased region" description="Basic and acidic residues" evidence="2">
    <location>
        <begin position="893"/>
        <end position="903"/>
    </location>
</feature>